<feature type="region of interest" description="Disordered" evidence="1">
    <location>
        <begin position="167"/>
        <end position="227"/>
    </location>
</feature>
<dbReference type="EMBL" id="GDHC01017338">
    <property type="protein sequence ID" value="JAQ01291.1"/>
    <property type="molecule type" value="Transcribed_RNA"/>
</dbReference>
<organism evidence="2">
    <name type="scientific">Lygus hesperus</name>
    <name type="common">Western plant bug</name>
    <dbReference type="NCBI Taxonomy" id="30085"/>
    <lineage>
        <taxon>Eukaryota</taxon>
        <taxon>Metazoa</taxon>
        <taxon>Ecdysozoa</taxon>
        <taxon>Arthropoda</taxon>
        <taxon>Hexapoda</taxon>
        <taxon>Insecta</taxon>
        <taxon>Pterygota</taxon>
        <taxon>Neoptera</taxon>
        <taxon>Paraneoptera</taxon>
        <taxon>Hemiptera</taxon>
        <taxon>Heteroptera</taxon>
        <taxon>Panheteroptera</taxon>
        <taxon>Cimicomorpha</taxon>
        <taxon>Miridae</taxon>
        <taxon>Mirini</taxon>
        <taxon>Lygus</taxon>
    </lineage>
</organism>
<dbReference type="AlphaFoldDB" id="A0A146KY09"/>
<proteinExistence type="predicted"/>
<evidence type="ECO:0000313" key="2">
    <source>
        <dbReference type="EMBL" id="JAQ01291.1"/>
    </source>
</evidence>
<accession>A0A146KY09</accession>
<sequence length="227" mass="25781">MEAKVDETLGVVNTILAKLEKLDVIENKLGALENEFNGFRCSFQEELNNLDSKLESHKSRLLAVEVRVRKLNLVWFGVKESVNSEDKSDLEMMIDLMVNLLGVQCTESDFEDIFRIGKLTRPNGPPRPLCLALRSLPLKRRILEARTKLAGSTIFVHEDLPKEVRDQRKIDRLARLKPPNGRTSRDQASGNKKRPPTSPVDREKILKQFAHRSMSKNDRAPLGASLE</sequence>
<evidence type="ECO:0000256" key="1">
    <source>
        <dbReference type="SAM" id="MobiDB-lite"/>
    </source>
</evidence>
<name>A0A146KY09_LYGHE</name>
<reference evidence="2" key="1">
    <citation type="journal article" date="2016" name="Gigascience">
        <title>De novo construction of an expanded transcriptome assembly for the western tarnished plant bug, Lygus hesperus.</title>
        <authorList>
            <person name="Tassone E.E."/>
            <person name="Geib S.M."/>
            <person name="Hall B."/>
            <person name="Fabrick J.A."/>
            <person name="Brent C.S."/>
            <person name="Hull J.J."/>
        </authorList>
    </citation>
    <scope>NUCLEOTIDE SEQUENCE</scope>
</reference>
<gene>
    <name evidence="2" type="ORF">g.65065</name>
</gene>
<protein>
    <submittedName>
        <fullName evidence="2">Uncharacterized protein</fullName>
    </submittedName>
</protein>